<organism evidence="2 3">
    <name type="scientific">Clathrospora elynae</name>
    <dbReference type="NCBI Taxonomy" id="706981"/>
    <lineage>
        <taxon>Eukaryota</taxon>
        <taxon>Fungi</taxon>
        <taxon>Dikarya</taxon>
        <taxon>Ascomycota</taxon>
        <taxon>Pezizomycotina</taxon>
        <taxon>Dothideomycetes</taxon>
        <taxon>Pleosporomycetidae</taxon>
        <taxon>Pleosporales</taxon>
        <taxon>Diademaceae</taxon>
        <taxon>Clathrospora</taxon>
    </lineage>
</organism>
<keyword evidence="3" id="KW-1185">Reference proteome</keyword>
<evidence type="ECO:0000313" key="2">
    <source>
        <dbReference type="EMBL" id="KAF1935482.1"/>
    </source>
</evidence>
<feature type="region of interest" description="Disordered" evidence="1">
    <location>
        <begin position="1"/>
        <end position="32"/>
    </location>
</feature>
<sequence>TPPPTRRGQAVRANSITSDASPYPEAPQATSKPEKVATQYHLPPTIPSPFTGNLEASLDAVLEWGSRYAGTQAIVDTLLQKVITPTDWPGILRNVYTFASAPPGLARYLVEELLFLVTRTLLPEQISENRGILGRLYDRKKQLAIRVVLRYDMLREWKMEQGTHHRDQAVAIPSLPPTGLEPPPPIAVERQDLFPHRRPLLPNIIPTIIAAPPGGFTTHGVRERMKHHVTDLDEYLLLKDEKVADWSDMMLVGMTSQVVLQWQWLRQNNEILQEMEVYGWEELDGLRDECEWIADDVKR</sequence>
<feature type="non-terminal residue" evidence="2">
    <location>
        <position position="299"/>
    </location>
</feature>
<protein>
    <submittedName>
        <fullName evidence="2">Uncharacterized protein</fullName>
    </submittedName>
</protein>
<proteinExistence type="predicted"/>
<dbReference type="Proteomes" id="UP000800038">
    <property type="component" value="Unassembled WGS sequence"/>
</dbReference>
<dbReference type="EMBL" id="ML976264">
    <property type="protein sequence ID" value="KAF1935482.1"/>
    <property type="molecule type" value="Genomic_DNA"/>
</dbReference>
<reference evidence="2" key="1">
    <citation type="journal article" date="2020" name="Stud. Mycol.">
        <title>101 Dothideomycetes genomes: a test case for predicting lifestyles and emergence of pathogens.</title>
        <authorList>
            <person name="Haridas S."/>
            <person name="Albert R."/>
            <person name="Binder M."/>
            <person name="Bloem J."/>
            <person name="Labutti K."/>
            <person name="Salamov A."/>
            <person name="Andreopoulos B."/>
            <person name="Baker S."/>
            <person name="Barry K."/>
            <person name="Bills G."/>
            <person name="Bluhm B."/>
            <person name="Cannon C."/>
            <person name="Castanera R."/>
            <person name="Culley D."/>
            <person name="Daum C."/>
            <person name="Ezra D."/>
            <person name="Gonzalez J."/>
            <person name="Henrissat B."/>
            <person name="Kuo A."/>
            <person name="Liang C."/>
            <person name="Lipzen A."/>
            <person name="Lutzoni F."/>
            <person name="Magnuson J."/>
            <person name="Mondo S."/>
            <person name="Nolan M."/>
            <person name="Ohm R."/>
            <person name="Pangilinan J."/>
            <person name="Park H.-J."/>
            <person name="Ramirez L."/>
            <person name="Alfaro M."/>
            <person name="Sun H."/>
            <person name="Tritt A."/>
            <person name="Yoshinaga Y."/>
            <person name="Zwiers L.-H."/>
            <person name="Turgeon B."/>
            <person name="Goodwin S."/>
            <person name="Spatafora J."/>
            <person name="Crous P."/>
            <person name="Grigoriev I."/>
        </authorList>
    </citation>
    <scope>NUCLEOTIDE SEQUENCE</scope>
    <source>
        <strain evidence="2">CBS 161.51</strain>
    </source>
</reference>
<dbReference type="AlphaFoldDB" id="A0A6A5S5X0"/>
<accession>A0A6A5S5X0</accession>
<evidence type="ECO:0000256" key="1">
    <source>
        <dbReference type="SAM" id="MobiDB-lite"/>
    </source>
</evidence>
<name>A0A6A5S5X0_9PLEO</name>
<dbReference type="OrthoDB" id="3790454at2759"/>
<evidence type="ECO:0000313" key="3">
    <source>
        <dbReference type="Proteomes" id="UP000800038"/>
    </source>
</evidence>
<feature type="non-terminal residue" evidence="2">
    <location>
        <position position="1"/>
    </location>
</feature>
<gene>
    <name evidence="2" type="ORF">EJ02DRAFT_302969</name>
</gene>